<evidence type="ECO:0000256" key="3">
    <source>
        <dbReference type="ARBA" id="ARBA00004647"/>
    </source>
</evidence>
<evidence type="ECO:0000256" key="4">
    <source>
        <dbReference type="ARBA" id="ARBA00009316"/>
    </source>
</evidence>
<accession>A0A091T3F2</accession>
<keyword evidence="9" id="KW-0282">Flagellum</keyword>
<evidence type="ECO:0000256" key="15">
    <source>
        <dbReference type="ARBA" id="ARBA00040458"/>
    </source>
</evidence>
<keyword evidence="14" id="KW-0966">Cell projection</keyword>
<gene>
    <name evidence="20" type="ORF">N333_02392</name>
</gene>
<evidence type="ECO:0000256" key="10">
    <source>
        <dbReference type="ARBA" id="ARBA00022871"/>
    </source>
</evidence>
<sequence>MKNRSSSPPLHVHVDENTPVHVHIKKGQKTTPAKCQQKHKQKVKGDTVNVCRSVRVRTKAPWVPPGKTSVRESTCRWEGPAHHLEAAPPDSDKMPSALHLSDLSTDEEDVVCCRMNEYEKKIDSLINAVGMMKEAKMQEKEEHKQLTERLLEEQKEQLNEVTQELVETEHENTLLRRNMERIREEKDLTMIEKKYLQHEKECLMSKLGEAERDAAAAARQIRALENTIGRLNIEKHMSSSDINALTRQKELLLQKLTTFEETNQTLRQLLKEQHNKEKDAQKLMARHKILLKRLADSDAENVQLQMKLQEKEKEVESLANQIQAGKDQAKAAEELSKSMEAMKAHLQAQLRGKEAENNRLAVQLRNLERGEAQYKAEVERIMEQMKEVKQKADRDKEALKKALRAQKERAERSEEYAEQLTAQLTEKDGYVAEALSTLETWRSRHDKAVKDRSDLELEIVTLTSRLADLLEEQATQEDKVRDYRDVVPDKVHRQNSETSALKMENERLKASVAPMEEKLKQAQAEVQQLRISVKNYEGMIENYKSQILKTQMEAEDVAAKLEIFGKENKALKEEKNNEMDLVTIPLNTDMLAELEKLPEILKMKEAEIAEYREQLQNYERKNIDLSVLISDLRQQIELQGDKMEMTRERCQSAQEDKKQLTLKVEELERKLESTSAQNIEFLQVIAKREESIHQCQLRLDEKTRECSSLARQLEMAIEDAKTQVEQTRERATSRERSAQSKMLDLETQLSRNKTELNQLRRSKDDAERRYESRLQDLKDRLEQSESTNRSMQNYVQFLKSSYASVFGDSALLGPLSHSRS</sequence>
<dbReference type="GO" id="GO:0007283">
    <property type="term" value="P:spermatogenesis"/>
    <property type="evidence" value="ECO:0007669"/>
    <property type="project" value="UniProtKB-KW"/>
</dbReference>
<keyword evidence="10" id="KW-0744">Spermatogenesis</keyword>
<evidence type="ECO:0000256" key="9">
    <source>
        <dbReference type="ARBA" id="ARBA00022846"/>
    </source>
</evidence>
<dbReference type="GO" id="GO:0005814">
    <property type="term" value="C:centriole"/>
    <property type="evidence" value="ECO:0007669"/>
    <property type="project" value="UniProtKB-SubCell"/>
</dbReference>
<evidence type="ECO:0000256" key="8">
    <source>
        <dbReference type="ARBA" id="ARBA00022782"/>
    </source>
</evidence>
<dbReference type="GO" id="GO:1902017">
    <property type="term" value="P:regulation of cilium assembly"/>
    <property type="evidence" value="ECO:0007669"/>
    <property type="project" value="TreeGrafter"/>
</dbReference>
<feature type="compositionally biased region" description="Polar residues" evidence="19">
    <location>
        <begin position="747"/>
        <end position="759"/>
    </location>
</feature>
<name>A0A091T3F2_NESNO</name>
<organism evidence="20 21">
    <name type="scientific">Nestor notabilis</name>
    <name type="common">Kea</name>
    <dbReference type="NCBI Taxonomy" id="176057"/>
    <lineage>
        <taxon>Eukaryota</taxon>
        <taxon>Metazoa</taxon>
        <taxon>Chordata</taxon>
        <taxon>Craniata</taxon>
        <taxon>Vertebrata</taxon>
        <taxon>Euteleostomi</taxon>
        <taxon>Archelosauria</taxon>
        <taxon>Archosauria</taxon>
        <taxon>Dinosauria</taxon>
        <taxon>Saurischia</taxon>
        <taxon>Theropoda</taxon>
        <taxon>Coelurosauria</taxon>
        <taxon>Aves</taxon>
        <taxon>Neognathae</taxon>
        <taxon>Neoaves</taxon>
        <taxon>Telluraves</taxon>
        <taxon>Australaves</taxon>
        <taxon>Psittaciformes</taxon>
        <taxon>Psittacidae</taxon>
        <taxon>Nestor</taxon>
    </lineage>
</organism>
<dbReference type="GO" id="GO:0000922">
    <property type="term" value="C:spindle pole"/>
    <property type="evidence" value="ECO:0007669"/>
    <property type="project" value="UniProtKB-SubCell"/>
</dbReference>
<evidence type="ECO:0000256" key="2">
    <source>
        <dbReference type="ARBA" id="ARBA00004230"/>
    </source>
</evidence>
<dbReference type="Proteomes" id="UP000053840">
    <property type="component" value="Unassembled WGS sequence"/>
</dbReference>
<dbReference type="EMBL" id="KK941864">
    <property type="protein sequence ID" value="KFQ51344.1"/>
    <property type="molecule type" value="Genomic_DNA"/>
</dbReference>
<dbReference type="GO" id="GO:0005813">
    <property type="term" value="C:centrosome"/>
    <property type="evidence" value="ECO:0007669"/>
    <property type="project" value="TreeGrafter"/>
</dbReference>
<evidence type="ECO:0000313" key="21">
    <source>
        <dbReference type="Proteomes" id="UP000053840"/>
    </source>
</evidence>
<dbReference type="GO" id="GO:0005874">
    <property type="term" value="C:microtubule"/>
    <property type="evidence" value="ECO:0007669"/>
    <property type="project" value="UniProtKB-KW"/>
</dbReference>
<dbReference type="PANTHER" id="PTHR23162:SF8">
    <property type="entry name" value="OUTER DENSE FIBER PROTEIN 2"/>
    <property type="match status" value="1"/>
</dbReference>
<keyword evidence="6" id="KW-0963">Cytoplasm</keyword>
<proteinExistence type="inferred from homology"/>
<evidence type="ECO:0000256" key="1">
    <source>
        <dbReference type="ARBA" id="ARBA00004114"/>
    </source>
</evidence>
<comment type="subcellular location">
    <subcellularLocation>
        <location evidence="2">Cell projection</location>
        <location evidence="2">Cilium</location>
        <location evidence="2">Flagellum</location>
    </subcellularLocation>
    <subcellularLocation>
        <location evidence="1">Cytoplasm</location>
        <location evidence="1">Cytoskeleton</location>
        <location evidence="1">Microtubule organizing center</location>
        <location evidence="1">Centrosome</location>
        <location evidence="1">Centriole</location>
    </subcellularLocation>
    <subcellularLocation>
        <location evidence="3">Cytoplasm</location>
        <location evidence="3">Cytoskeleton</location>
        <location evidence="3">Spindle pole</location>
    </subcellularLocation>
</comment>
<comment type="similarity">
    <text evidence="4">Belongs to the ODF2 family.</text>
</comment>
<feature type="compositionally biased region" description="Basic and acidic residues" evidence="19">
    <location>
        <begin position="761"/>
        <end position="770"/>
    </location>
</feature>
<evidence type="ECO:0000256" key="16">
    <source>
        <dbReference type="ARBA" id="ARBA00041830"/>
    </source>
</evidence>
<evidence type="ECO:0000256" key="5">
    <source>
        <dbReference type="ARBA" id="ARBA00022473"/>
    </source>
</evidence>
<evidence type="ECO:0000256" key="6">
    <source>
        <dbReference type="ARBA" id="ARBA00022490"/>
    </source>
</evidence>
<evidence type="ECO:0000256" key="17">
    <source>
        <dbReference type="ARBA" id="ARBA00043200"/>
    </source>
</evidence>
<keyword evidence="7" id="KW-0493">Microtubule</keyword>
<dbReference type="GO" id="GO:0031514">
    <property type="term" value="C:motile cilium"/>
    <property type="evidence" value="ECO:0007669"/>
    <property type="project" value="UniProtKB-SubCell"/>
</dbReference>
<dbReference type="InterPro" id="IPR026099">
    <property type="entry name" value="Odf2-rel"/>
</dbReference>
<evidence type="ECO:0000256" key="14">
    <source>
        <dbReference type="ARBA" id="ARBA00023273"/>
    </source>
</evidence>
<evidence type="ECO:0000256" key="19">
    <source>
        <dbReference type="SAM" id="MobiDB-lite"/>
    </source>
</evidence>
<evidence type="ECO:0000313" key="20">
    <source>
        <dbReference type="EMBL" id="KFQ51344.1"/>
    </source>
</evidence>
<protein>
    <recommendedName>
        <fullName evidence="15">Outer dense fiber protein 2</fullName>
    </recommendedName>
    <alternativeName>
        <fullName evidence="16">Cenexin</fullName>
    </alternativeName>
    <alternativeName>
        <fullName evidence="17">Outer dense fiber of sperm tails protein 2</fullName>
    </alternativeName>
</protein>
<dbReference type="AlphaFoldDB" id="A0A091T3F2"/>
<dbReference type="GO" id="GO:0030154">
    <property type="term" value="P:cell differentiation"/>
    <property type="evidence" value="ECO:0007669"/>
    <property type="project" value="UniProtKB-KW"/>
</dbReference>
<evidence type="ECO:0000256" key="13">
    <source>
        <dbReference type="ARBA" id="ARBA00023212"/>
    </source>
</evidence>
<evidence type="ECO:0000256" key="11">
    <source>
        <dbReference type="ARBA" id="ARBA00023054"/>
    </source>
</evidence>
<feature type="region of interest" description="Disordered" evidence="19">
    <location>
        <begin position="721"/>
        <end position="770"/>
    </location>
</feature>
<evidence type="ECO:0000256" key="18">
    <source>
        <dbReference type="SAM" id="Coils"/>
    </source>
</evidence>
<feature type="compositionally biased region" description="Basic and acidic residues" evidence="19">
    <location>
        <begin position="721"/>
        <end position="738"/>
    </location>
</feature>
<dbReference type="PANTHER" id="PTHR23162">
    <property type="entry name" value="OUTER DENSE FIBER OF SPERM TAILS 2"/>
    <property type="match status" value="1"/>
</dbReference>
<feature type="non-terminal residue" evidence="20">
    <location>
        <position position="820"/>
    </location>
</feature>
<keyword evidence="12" id="KW-0969">Cilium</keyword>
<keyword evidence="21" id="KW-1185">Reference proteome</keyword>
<keyword evidence="11 18" id="KW-0175">Coiled coil</keyword>
<feature type="coiled-coil region" evidence="18">
    <location>
        <begin position="115"/>
        <end position="423"/>
    </location>
</feature>
<evidence type="ECO:0000256" key="7">
    <source>
        <dbReference type="ARBA" id="ARBA00022701"/>
    </source>
</evidence>
<evidence type="ECO:0000256" key="12">
    <source>
        <dbReference type="ARBA" id="ARBA00023069"/>
    </source>
</evidence>
<reference evidence="20 21" key="1">
    <citation type="submission" date="2014-04" db="EMBL/GenBank/DDBJ databases">
        <title>Genome evolution of avian class.</title>
        <authorList>
            <person name="Zhang G."/>
            <person name="Li C."/>
        </authorList>
    </citation>
    <scope>NUCLEOTIDE SEQUENCE [LARGE SCALE GENOMIC DNA]</scope>
    <source>
        <strain evidence="20">BGI_N333</strain>
    </source>
</reference>
<keyword evidence="13" id="KW-0206">Cytoskeleton</keyword>
<keyword evidence="5" id="KW-0217">Developmental protein</keyword>
<keyword evidence="8" id="KW-0221">Differentiation</keyword>